<protein>
    <recommendedName>
        <fullName evidence="3">Thioredoxin-like fold domain-containing protein</fullName>
    </recommendedName>
</protein>
<sequence>MYILIGILTIVVIGLAVFSWIIYQQVQQLYLFFFNYSGLAIGQQAPDLQNVDMEKEIVLIFADVDCPKCREVMEEMNRKKDRIAQNYCMVMTRSQPDIEAFLAGKGWNLIVKSITEREKERFQVIMEPFFFQVEEGVIHKKGLIDSLEDLLVNETSQAQAS</sequence>
<evidence type="ECO:0000313" key="2">
    <source>
        <dbReference type="Proteomes" id="UP000339690"/>
    </source>
</evidence>
<dbReference type="EMBL" id="CP045915">
    <property type="protein sequence ID" value="QGH33269.1"/>
    <property type="molecule type" value="Genomic_DNA"/>
</dbReference>
<dbReference type="KEGG" id="grc:GI584_04090"/>
<reference evidence="1 2" key="1">
    <citation type="submission" date="2019-11" db="EMBL/GenBank/DDBJ databases">
        <title>Gracilibacillus salitolerans sp. nov., a moderate halophile isolated from a saline soil in northwest China.</title>
        <authorList>
            <person name="Gan L."/>
        </authorList>
    </citation>
    <scope>NUCLEOTIDE SEQUENCE [LARGE SCALE GENOMIC DNA]</scope>
    <source>
        <strain evidence="1 2">SCU50</strain>
    </source>
</reference>
<dbReference type="Proteomes" id="UP000339690">
    <property type="component" value="Chromosome"/>
</dbReference>
<dbReference type="SUPFAM" id="SSF52833">
    <property type="entry name" value="Thioredoxin-like"/>
    <property type="match status" value="1"/>
</dbReference>
<evidence type="ECO:0000313" key="1">
    <source>
        <dbReference type="EMBL" id="QGH33269.1"/>
    </source>
</evidence>
<dbReference type="AlphaFoldDB" id="A0A5Q2TER5"/>
<name>A0A5Q2TER5_9BACI</name>
<dbReference type="InterPro" id="IPR036249">
    <property type="entry name" value="Thioredoxin-like_sf"/>
</dbReference>
<evidence type="ECO:0008006" key="3">
    <source>
        <dbReference type="Google" id="ProtNLM"/>
    </source>
</evidence>
<proteinExistence type="predicted"/>
<keyword evidence="2" id="KW-1185">Reference proteome</keyword>
<accession>A0A5Q2TER5</accession>
<dbReference type="RefSeq" id="WP_100361898.1">
    <property type="nucleotide sequence ID" value="NZ_CP045915.1"/>
</dbReference>
<organism evidence="1 2">
    <name type="scientific">Gracilibacillus salitolerans</name>
    <dbReference type="NCBI Taxonomy" id="2663022"/>
    <lineage>
        <taxon>Bacteria</taxon>
        <taxon>Bacillati</taxon>
        <taxon>Bacillota</taxon>
        <taxon>Bacilli</taxon>
        <taxon>Bacillales</taxon>
        <taxon>Bacillaceae</taxon>
        <taxon>Gracilibacillus</taxon>
    </lineage>
</organism>
<gene>
    <name evidence="1" type="ORF">GI584_04090</name>
</gene>